<keyword evidence="3 5" id="KW-0133">Cell shape</keyword>
<dbReference type="PANTHER" id="PTHR34138">
    <property type="entry name" value="CELL SHAPE-DETERMINING PROTEIN MREC"/>
    <property type="match status" value="1"/>
</dbReference>
<evidence type="ECO:0000256" key="2">
    <source>
        <dbReference type="ARBA" id="ARBA00013855"/>
    </source>
</evidence>
<dbReference type="EMBL" id="FWXY01000002">
    <property type="protein sequence ID" value="SMC41646.1"/>
    <property type="molecule type" value="Genomic_DNA"/>
</dbReference>
<name>A0A1W1YZT6_9BACT</name>
<dbReference type="PANTHER" id="PTHR34138:SF1">
    <property type="entry name" value="CELL SHAPE-DETERMINING PROTEIN MREC"/>
    <property type="match status" value="1"/>
</dbReference>
<dbReference type="InterPro" id="IPR055342">
    <property type="entry name" value="MreC_beta-barrel_core"/>
</dbReference>
<sequence length="278" mass="30550">MFSKRFVFLILAVFVVLANLVYLAVGSKGGVPVSRLERLTIALVAPFQMAVTRTTDAVQDVWAVYFASVSAARENKMLKKALALATADQNRCRELALENQRLRKFIYFKQAEAQIMVAAKVIARDPSPWFSTMMIDKGNQDGLCKGLPVVAAQGIVGQVVAVAGRYSRVLLITDRNSSVDALVQSTRARGIVQGDNTETCFFDYALRKETVTVGDDIVASGLDQIFPKGVSIGKVVDVKKENSDLFQHVRVKTSVDFNTLEEVLVFVKQTGPTEDVRP</sequence>
<evidence type="ECO:0000256" key="3">
    <source>
        <dbReference type="ARBA" id="ARBA00022960"/>
    </source>
</evidence>
<dbReference type="InterPro" id="IPR007221">
    <property type="entry name" value="MreC"/>
</dbReference>
<dbReference type="AlphaFoldDB" id="A0A1W1YZT6"/>
<evidence type="ECO:0000256" key="1">
    <source>
        <dbReference type="ARBA" id="ARBA00009369"/>
    </source>
</evidence>
<organism evidence="7 8">
    <name type="scientific">Desulfocicer vacuolatum DSM 3385</name>
    <dbReference type="NCBI Taxonomy" id="1121400"/>
    <lineage>
        <taxon>Bacteria</taxon>
        <taxon>Pseudomonadati</taxon>
        <taxon>Thermodesulfobacteriota</taxon>
        <taxon>Desulfobacteria</taxon>
        <taxon>Desulfobacterales</taxon>
        <taxon>Desulfobacteraceae</taxon>
        <taxon>Desulfocicer</taxon>
    </lineage>
</organism>
<dbReference type="InterPro" id="IPR042175">
    <property type="entry name" value="Cell/Rod_MreC_2"/>
</dbReference>
<dbReference type="PIRSF" id="PIRSF038471">
    <property type="entry name" value="MreC"/>
    <property type="match status" value="1"/>
</dbReference>
<evidence type="ECO:0000313" key="8">
    <source>
        <dbReference type="Proteomes" id="UP000192418"/>
    </source>
</evidence>
<evidence type="ECO:0000256" key="4">
    <source>
        <dbReference type="ARBA" id="ARBA00032089"/>
    </source>
</evidence>
<dbReference type="Gene3D" id="2.40.10.340">
    <property type="entry name" value="Rod shape-determining protein MreC, domain 1"/>
    <property type="match status" value="1"/>
</dbReference>
<reference evidence="7 8" key="1">
    <citation type="submission" date="2017-04" db="EMBL/GenBank/DDBJ databases">
        <authorList>
            <person name="Afonso C.L."/>
            <person name="Miller P.J."/>
            <person name="Scott M.A."/>
            <person name="Spackman E."/>
            <person name="Goraichik I."/>
            <person name="Dimitrov K.M."/>
            <person name="Suarez D.L."/>
            <person name="Swayne D.E."/>
        </authorList>
    </citation>
    <scope>NUCLEOTIDE SEQUENCE [LARGE SCALE GENOMIC DNA]</scope>
    <source>
        <strain evidence="7 8">DSM 3385</strain>
    </source>
</reference>
<dbReference type="Pfam" id="PF04085">
    <property type="entry name" value="MreC"/>
    <property type="match status" value="1"/>
</dbReference>
<dbReference type="RefSeq" id="WP_084066711.1">
    <property type="nucleotide sequence ID" value="NZ_FWXY01000002.1"/>
</dbReference>
<dbReference type="STRING" id="1121400.SAMN02746065_10218"/>
<dbReference type="InterPro" id="IPR042177">
    <property type="entry name" value="Cell/Rod_1"/>
</dbReference>
<comment type="similarity">
    <text evidence="1 5">Belongs to the MreC family.</text>
</comment>
<dbReference type="GO" id="GO:0008360">
    <property type="term" value="P:regulation of cell shape"/>
    <property type="evidence" value="ECO:0007669"/>
    <property type="project" value="UniProtKB-KW"/>
</dbReference>
<proteinExistence type="inferred from homology"/>
<dbReference type="GO" id="GO:0005886">
    <property type="term" value="C:plasma membrane"/>
    <property type="evidence" value="ECO:0007669"/>
    <property type="project" value="TreeGrafter"/>
</dbReference>
<accession>A0A1W1YZT6</accession>
<dbReference type="OrthoDB" id="9808025at2"/>
<dbReference type="NCBIfam" id="TIGR00219">
    <property type="entry name" value="mreC"/>
    <property type="match status" value="1"/>
</dbReference>
<protein>
    <recommendedName>
        <fullName evidence="2 5">Cell shape-determining protein MreC</fullName>
    </recommendedName>
    <alternativeName>
        <fullName evidence="4 5">Cell shape protein MreC</fullName>
    </alternativeName>
</protein>
<keyword evidence="8" id="KW-1185">Reference proteome</keyword>
<gene>
    <name evidence="7" type="ORF">SAMN02746065_10218</name>
</gene>
<comment type="function">
    <text evidence="5">Involved in formation and maintenance of cell shape.</text>
</comment>
<dbReference type="Gene3D" id="2.40.10.350">
    <property type="entry name" value="Rod shape-determining protein MreC, domain 2"/>
    <property type="match status" value="1"/>
</dbReference>
<dbReference type="Proteomes" id="UP000192418">
    <property type="component" value="Unassembled WGS sequence"/>
</dbReference>
<evidence type="ECO:0000259" key="6">
    <source>
        <dbReference type="Pfam" id="PF04085"/>
    </source>
</evidence>
<evidence type="ECO:0000256" key="5">
    <source>
        <dbReference type="PIRNR" id="PIRNR038471"/>
    </source>
</evidence>
<feature type="domain" description="Rod shape-determining protein MreC beta-barrel core" evidence="6">
    <location>
        <begin position="121"/>
        <end position="266"/>
    </location>
</feature>
<evidence type="ECO:0000313" key="7">
    <source>
        <dbReference type="EMBL" id="SMC41646.1"/>
    </source>
</evidence>